<comment type="caution">
    <text evidence="2">The sequence shown here is derived from an EMBL/GenBank/DDBJ whole genome shotgun (WGS) entry which is preliminary data.</text>
</comment>
<evidence type="ECO:0000313" key="3">
    <source>
        <dbReference type="Proteomes" id="UP001396334"/>
    </source>
</evidence>
<accession>A0ABR2PXW8</accession>
<keyword evidence="3" id="KW-1185">Reference proteome</keyword>
<protein>
    <submittedName>
        <fullName evidence="2">Uncharacterized protein</fullName>
    </submittedName>
</protein>
<feature type="region of interest" description="Disordered" evidence="1">
    <location>
        <begin position="51"/>
        <end position="74"/>
    </location>
</feature>
<dbReference type="Proteomes" id="UP001396334">
    <property type="component" value="Unassembled WGS sequence"/>
</dbReference>
<evidence type="ECO:0000313" key="2">
    <source>
        <dbReference type="EMBL" id="KAK8993077.1"/>
    </source>
</evidence>
<dbReference type="PANTHER" id="PTHR34724:SF2">
    <property type="entry name" value="OS12G0596101 PROTEIN"/>
    <property type="match status" value="1"/>
</dbReference>
<sequence>MCYRVDCQQCRKYTWAGCGKHLSTLFASIDEGKRCMCRPWPGVVVTTPSVNNATNTNQAPTATQAPTVATSNLR</sequence>
<evidence type="ECO:0000256" key="1">
    <source>
        <dbReference type="SAM" id="MobiDB-lite"/>
    </source>
</evidence>
<dbReference type="EMBL" id="JBBPBN010000050">
    <property type="protein sequence ID" value="KAK8993077.1"/>
    <property type="molecule type" value="Genomic_DNA"/>
</dbReference>
<dbReference type="PANTHER" id="PTHR34724">
    <property type="entry name" value="OS12G0596101 PROTEIN"/>
    <property type="match status" value="1"/>
</dbReference>
<reference evidence="2 3" key="1">
    <citation type="journal article" date="2024" name="G3 (Bethesda)">
        <title>Genome assembly of Hibiscus sabdariffa L. provides insights into metabolisms of medicinal natural products.</title>
        <authorList>
            <person name="Kim T."/>
        </authorList>
    </citation>
    <scope>NUCLEOTIDE SEQUENCE [LARGE SCALE GENOMIC DNA]</scope>
    <source>
        <strain evidence="2">TK-2024</strain>
        <tissue evidence="2">Old leaves</tissue>
    </source>
</reference>
<proteinExistence type="predicted"/>
<name>A0ABR2PXW8_9ROSI</name>
<gene>
    <name evidence="2" type="ORF">V6N11_049133</name>
</gene>
<organism evidence="2 3">
    <name type="scientific">Hibiscus sabdariffa</name>
    <name type="common">roselle</name>
    <dbReference type="NCBI Taxonomy" id="183260"/>
    <lineage>
        <taxon>Eukaryota</taxon>
        <taxon>Viridiplantae</taxon>
        <taxon>Streptophyta</taxon>
        <taxon>Embryophyta</taxon>
        <taxon>Tracheophyta</taxon>
        <taxon>Spermatophyta</taxon>
        <taxon>Magnoliopsida</taxon>
        <taxon>eudicotyledons</taxon>
        <taxon>Gunneridae</taxon>
        <taxon>Pentapetalae</taxon>
        <taxon>rosids</taxon>
        <taxon>malvids</taxon>
        <taxon>Malvales</taxon>
        <taxon>Malvaceae</taxon>
        <taxon>Malvoideae</taxon>
        <taxon>Hibiscus</taxon>
    </lineage>
</organism>